<dbReference type="Proteomes" id="UP000035721">
    <property type="component" value="Unassembled WGS sequence"/>
</dbReference>
<proteinExistence type="predicted"/>
<evidence type="ECO:0000313" key="2">
    <source>
        <dbReference type="Proteomes" id="UP000035721"/>
    </source>
</evidence>
<gene>
    <name evidence="1" type="ORF">BN12_1920007</name>
</gene>
<comment type="caution">
    <text evidence="1">The sequence shown here is derived from an EMBL/GenBank/DDBJ whole genome shotgun (WGS) entry which is preliminary data.</text>
</comment>
<accession>A0A077LZP5</accession>
<keyword evidence="2" id="KW-1185">Reference proteome</keyword>
<evidence type="ECO:0000313" key="1">
    <source>
        <dbReference type="EMBL" id="CCH77414.1"/>
    </source>
</evidence>
<organism evidence="1 2">
    <name type="scientific">Nostocoides japonicum T1-X7</name>
    <dbReference type="NCBI Taxonomy" id="1194083"/>
    <lineage>
        <taxon>Bacteria</taxon>
        <taxon>Bacillati</taxon>
        <taxon>Actinomycetota</taxon>
        <taxon>Actinomycetes</taxon>
        <taxon>Micrococcales</taxon>
        <taxon>Intrasporangiaceae</taxon>
        <taxon>Nostocoides</taxon>
    </lineage>
</organism>
<protein>
    <submittedName>
        <fullName evidence="1">Uncharacterized protein</fullName>
    </submittedName>
</protein>
<dbReference type="EMBL" id="CAJB01000104">
    <property type="protein sequence ID" value="CCH77414.1"/>
    <property type="molecule type" value="Genomic_DNA"/>
</dbReference>
<name>A0A077LZP5_9MICO</name>
<reference evidence="1 2" key="1">
    <citation type="journal article" date="2013" name="ISME J.">
        <title>A metabolic model for members of the genus Tetrasphaera involved in enhanced biological phosphorus removal.</title>
        <authorList>
            <person name="Kristiansen R."/>
            <person name="Nguyen H.T.T."/>
            <person name="Saunders A.M."/>
            <person name="Nielsen J.L."/>
            <person name="Wimmer R."/>
            <person name="Le V.Q."/>
            <person name="McIlroy S.J."/>
            <person name="Petrovski S."/>
            <person name="Seviour R.J."/>
            <person name="Calteau A."/>
            <person name="Nielsen K.L."/>
            <person name="Nielsen P.H."/>
        </authorList>
    </citation>
    <scope>NUCLEOTIDE SEQUENCE [LARGE SCALE GENOMIC DNA]</scope>
    <source>
        <strain evidence="1 2">T1-X7</strain>
    </source>
</reference>
<sequence length="100" mass="10766">MCVPLYEIVHIMKHRDPTGWPIPSASPGWNVLWDRRIQAIGRECGGLGASALLDPASLMRRVSLCPGVDGLPGSSALLHCLKSCWQISISETLDAALLTS</sequence>
<dbReference type="AlphaFoldDB" id="A0A077LZP5"/>